<evidence type="ECO:0000259" key="4">
    <source>
        <dbReference type="Pfam" id="PF03446"/>
    </source>
</evidence>
<dbReference type="RefSeq" id="WP_184627568.1">
    <property type="nucleotide sequence ID" value="NZ_JACHCC010000010.1"/>
</dbReference>
<feature type="active site" evidence="3">
    <location>
        <position position="176"/>
    </location>
</feature>
<dbReference type="InterPro" id="IPR008927">
    <property type="entry name" value="6-PGluconate_DH-like_C_sf"/>
</dbReference>
<protein>
    <submittedName>
        <fullName evidence="6">3-hydroxyisobutyrate dehydrogenase</fullName>
        <ecNumber evidence="6">1.1.1.31</ecNumber>
    </submittedName>
</protein>
<dbReference type="InterPro" id="IPR029154">
    <property type="entry name" value="HIBADH-like_NADP-bd"/>
</dbReference>
<dbReference type="Proteomes" id="UP000521017">
    <property type="component" value="Unassembled WGS sequence"/>
</dbReference>
<evidence type="ECO:0000256" key="1">
    <source>
        <dbReference type="ARBA" id="ARBA00023002"/>
    </source>
</evidence>
<dbReference type="Pfam" id="PF03446">
    <property type="entry name" value="NAD_binding_2"/>
    <property type="match status" value="1"/>
</dbReference>
<dbReference type="InterPro" id="IPR015815">
    <property type="entry name" value="HIBADH-related"/>
</dbReference>
<dbReference type="GO" id="GO:0050661">
    <property type="term" value="F:NADP binding"/>
    <property type="evidence" value="ECO:0007669"/>
    <property type="project" value="InterPro"/>
</dbReference>
<dbReference type="InterPro" id="IPR051265">
    <property type="entry name" value="HIBADH-related_NP60_sf"/>
</dbReference>
<keyword evidence="2" id="KW-0520">NAD</keyword>
<dbReference type="EC" id="1.1.1.31" evidence="6"/>
<feature type="domain" description="3-hydroxyisobutyrate dehydrogenase-like NAD-binding" evidence="5">
    <location>
        <begin position="170"/>
        <end position="286"/>
    </location>
</feature>
<gene>
    <name evidence="6" type="ORF">HDF25_003809</name>
</gene>
<dbReference type="Gene3D" id="1.10.1040.10">
    <property type="entry name" value="N-(1-d-carboxylethyl)-l-norvaline Dehydrogenase, domain 2"/>
    <property type="match status" value="1"/>
</dbReference>
<dbReference type="Gene3D" id="3.40.50.720">
    <property type="entry name" value="NAD(P)-binding Rossmann-like Domain"/>
    <property type="match status" value="1"/>
</dbReference>
<dbReference type="InterPro" id="IPR036291">
    <property type="entry name" value="NAD(P)-bd_dom_sf"/>
</dbReference>
<dbReference type="GO" id="GO:0051287">
    <property type="term" value="F:NAD binding"/>
    <property type="evidence" value="ECO:0007669"/>
    <property type="project" value="InterPro"/>
</dbReference>
<dbReference type="PANTHER" id="PTHR43580">
    <property type="entry name" value="OXIDOREDUCTASE GLYR1-RELATED"/>
    <property type="match status" value="1"/>
</dbReference>
<dbReference type="PIRSF" id="PIRSF000103">
    <property type="entry name" value="HIBADH"/>
    <property type="match status" value="1"/>
</dbReference>
<comment type="caution">
    <text evidence="6">The sequence shown here is derived from an EMBL/GenBank/DDBJ whole genome shotgun (WGS) entry which is preliminary data.</text>
</comment>
<evidence type="ECO:0000259" key="5">
    <source>
        <dbReference type="Pfam" id="PF14833"/>
    </source>
</evidence>
<dbReference type="Pfam" id="PF14833">
    <property type="entry name" value="NAD_binding_11"/>
    <property type="match status" value="1"/>
</dbReference>
<dbReference type="SUPFAM" id="SSF51735">
    <property type="entry name" value="NAD(P)-binding Rossmann-fold domains"/>
    <property type="match status" value="1"/>
</dbReference>
<dbReference type="InterPro" id="IPR013328">
    <property type="entry name" value="6PGD_dom2"/>
</dbReference>
<keyword evidence="1 6" id="KW-0560">Oxidoreductase</keyword>
<dbReference type="AlphaFoldDB" id="A0A7X0MJY8"/>
<sequence length="289" mass="30279">MKDKLRIGWIGLGNMGVPMVKNLIKAGFEVGVYNRNEEKAKVLQGQTDVRIAHSPADLAANADVIITMLSNDDAVKEVFRGESGILTASNLAKLIAIDMSTVSPETTLSLAAACLEKGIAYLDAPVSGSVKPAETGELFIMVGGKEEIYQRVKSIFDTLGKASVYLGENGKGNVAKLAINLFLGITTVGLAEAVVFAAKNGLSSAELLPLINASVVGSGMTKMKSENIVNQDFRAAFALKLLAKDIGLATANGMDTPVGTALSSTLEAAVEEGLGDDDMIAVLKYLSKK</sequence>
<feature type="domain" description="6-phosphogluconate dehydrogenase NADP-binding" evidence="4">
    <location>
        <begin position="6"/>
        <end position="167"/>
    </location>
</feature>
<evidence type="ECO:0000256" key="2">
    <source>
        <dbReference type="ARBA" id="ARBA00023027"/>
    </source>
</evidence>
<accession>A0A7X0MJY8</accession>
<dbReference type="InterPro" id="IPR006115">
    <property type="entry name" value="6PGDH_NADP-bd"/>
</dbReference>
<name>A0A7X0MJY8_9SPHI</name>
<reference evidence="6 7" key="1">
    <citation type="submission" date="2020-08" db="EMBL/GenBank/DDBJ databases">
        <title>Genomic Encyclopedia of Type Strains, Phase IV (KMG-V): Genome sequencing to study the core and pangenomes of soil and plant-associated prokaryotes.</title>
        <authorList>
            <person name="Whitman W."/>
        </authorList>
    </citation>
    <scope>NUCLEOTIDE SEQUENCE [LARGE SCALE GENOMIC DNA]</scope>
    <source>
        <strain evidence="6 7">M2T3</strain>
    </source>
</reference>
<organism evidence="6 7">
    <name type="scientific">Pedobacter cryoconitis</name>
    <dbReference type="NCBI Taxonomy" id="188932"/>
    <lineage>
        <taxon>Bacteria</taxon>
        <taxon>Pseudomonadati</taxon>
        <taxon>Bacteroidota</taxon>
        <taxon>Sphingobacteriia</taxon>
        <taxon>Sphingobacteriales</taxon>
        <taxon>Sphingobacteriaceae</taxon>
        <taxon>Pedobacter</taxon>
    </lineage>
</organism>
<dbReference type="GO" id="GO:0008442">
    <property type="term" value="F:3-hydroxyisobutyrate dehydrogenase activity"/>
    <property type="evidence" value="ECO:0007669"/>
    <property type="project" value="UniProtKB-EC"/>
</dbReference>
<evidence type="ECO:0000313" key="6">
    <source>
        <dbReference type="EMBL" id="MBB6501634.1"/>
    </source>
</evidence>
<dbReference type="SUPFAM" id="SSF48179">
    <property type="entry name" value="6-phosphogluconate dehydrogenase C-terminal domain-like"/>
    <property type="match status" value="1"/>
</dbReference>
<proteinExistence type="predicted"/>
<dbReference type="PANTHER" id="PTHR43580:SF2">
    <property type="entry name" value="CYTOKINE-LIKE NUCLEAR FACTOR N-PAC"/>
    <property type="match status" value="1"/>
</dbReference>
<evidence type="ECO:0000313" key="7">
    <source>
        <dbReference type="Proteomes" id="UP000521017"/>
    </source>
</evidence>
<dbReference type="EMBL" id="JACHCC010000010">
    <property type="protein sequence ID" value="MBB6501634.1"/>
    <property type="molecule type" value="Genomic_DNA"/>
</dbReference>
<evidence type="ECO:0000256" key="3">
    <source>
        <dbReference type="PIRSR" id="PIRSR000103-1"/>
    </source>
</evidence>